<reference evidence="2 3" key="1">
    <citation type="submission" date="2018-05" db="EMBL/GenBank/DDBJ databases">
        <title>Comparative genomics of bacterial root endophytes of switchgrass collected from native prairies over two seasons.</title>
        <authorList>
            <person name="Tang Y."/>
        </authorList>
    </citation>
    <scope>NUCLEOTIDE SEQUENCE [LARGE SCALE GENOMIC DNA]</scope>
    <source>
        <strain evidence="2 3">NFIX32</strain>
    </source>
</reference>
<proteinExistence type="predicted"/>
<dbReference type="AlphaFoldDB" id="A0A318I9J4"/>
<gene>
    <name evidence="2" type="ORF">NA66_10194</name>
</gene>
<accession>A0A318I9J4</accession>
<organism evidence="2 3">
    <name type="scientific">Burkholderia pyrrocinia</name>
    <name type="common">Pseudomonas pyrrocinia</name>
    <dbReference type="NCBI Taxonomy" id="60550"/>
    <lineage>
        <taxon>Bacteria</taxon>
        <taxon>Pseudomonadati</taxon>
        <taxon>Pseudomonadota</taxon>
        <taxon>Betaproteobacteria</taxon>
        <taxon>Burkholderiales</taxon>
        <taxon>Burkholderiaceae</taxon>
        <taxon>Burkholderia</taxon>
        <taxon>Burkholderia cepacia complex</taxon>
    </lineage>
</organism>
<dbReference type="Proteomes" id="UP000247755">
    <property type="component" value="Unassembled WGS sequence"/>
</dbReference>
<dbReference type="InterPro" id="IPR049250">
    <property type="entry name" value="DUF6883"/>
</dbReference>
<dbReference type="EMBL" id="QJJY01000019">
    <property type="protein sequence ID" value="PXX28033.1"/>
    <property type="molecule type" value="Genomic_DNA"/>
</dbReference>
<sequence length="530" mass="59079">MTESNTNYLARNTGEQQKLEAASQFACLLFAADHPNLAHGNYASPCEQQLLDALAKNNSAVTYPIRILRGDLLPHSLASRVVAVDIPVRDATKRSYTHSQTKQVNIRSLATVIGDLCDSLKDGPTTANLVELADLLGRANIFCLTLNPLSAGDINFLDRHLRQFPPYLGAVALDPGNPLHIELFSEKLLDCVWIENGLIHVSRWDTDEGVYEFGLKPELQFRVIEVPWYEFQKTAPPRPRLITPTRRGAISAQRLHAATAPSHFEQVAAHLTMQTLRSSPTLPIELKIVLPAEDQMLIPVAKLIDYALNDQHDTGKHKAKLFSEVMAIGKDEWRFLAYQIRNELDHSRLERIEATQYGIQYRAQMEVVGLNGRIVTLETRWIIRQDEPAQLSTVFVADKAKQRGGVVEPPPWVPVAVKGEERWNAIVHLALKAGEFAADQCVPMPMKIEGYPVIMEGACGSAYVCLDGRLAFSRWLRANNYAANAYPSGIAIRARIDSQSVDRAKAYCEAFARVLWLNGIDGAKVEVYLS</sequence>
<dbReference type="Pfam" id="PF21814">
    <property type="entry name" value="DUF6883"/>
    <property type="match status" value="1"/>
</dbReference>
<comment type="caution">
    <text evidence="2">The sequence shown here is derived from an EMBL/GenBank/DDBJ whole genome shotgun (WGS) entry which is preliminary data.</text>
</comment>
<evidence type="ECO:0000313" key="3">
    <source>
        <dbReference type="Proteomes" id="UP000247755"/>
    </source>
</evidence>
<name>A0A318I9J4_BURPY</name>
<evidence type="ECO:0000259" key="1">
    <source>
        <dbReference type="Pfam" id="PF21814"/>
    </source>
</evidence>
<evidence type="ECO:0000313" key="2">
    <source>
        <dbReference type="EMBL" id="PXX28033.1"/>
    </source>
</evidence>
<dbReference type="RefSeq" id="WP_143155786.1">
    <property type="nucleotide sequence ID" value="NZ_QJJY01000019.1"/>
</dbReference>
<feature type="domain" description="DUF6883" evidence="1">
    <location>
        <begin position="290"/>
        <end position="397"/>
    </location>
</feature>
<protein>
    <recommendedName>
        <fullName evidence="1">DUF6883 domain-containing protein</fullName>
    </recommendedName>
</protein>